<comment type="caution">
    <text evidence="2">The sequence shown here is derived from an EMBL/GenBank/DDBJ whole genome shotgun (WGS) entry which is preliminary data.</text>
</comment>
<feature type="compositionally biased region" description="Polar residues" evidence="1">
    <location>
        <begin position="25"/>
        <end position="36"/>
    </location>
</feature>
<evidence type="ECO:0000313" key="3">
    <source>
        <dbReference type="Proteomes" id="UP001501095"/>
    </source>
</evidence>
<protein>
    <recommendedName>
        <fullName evidence="4">Secreted protein</fullName>
    </recommendedName>
</protein>
<evidence type="ECO:0000256" key="1">
    <source>
        <dbReference type="SAM" id="MobiDB-lite"/>
    </source>
</evidence>
<evidence type="ECO:0000313" key="2">
    <source>
        <dbReference type="EMBL" id="GAA2557212.1"/>
    </source>
</evidence>
<sequence length="59" mass="5792">MEPARMLGIGFLGLVLALGVTAGPTVQSADRTPTAASSTLDGGLSTDGDSGWGRVGDTS</sequence>
<feature type="compositionally biased region" description="Low complexity" evidence="1">
    <location>
        <begin position="37"/>
        <end position="49"/>
    </location>
</feature>
<evidence type="ECO:0008006" key="4">
    <source>
        <dbReference type="Google" id="ProtNLM"/>
    </source>
</evidence>
<proteinExistence type="predicted"/>
<dbReference type="EMBL" id="BAAATM010000026">
    <property type="protein sequence ID" value="GAA2557212.1"/>
    <property type="molecule type" value="Genomic_DNA"/>
</dbReference>
<dbReference type="RefSeq" id="WP_344543624.1">
    <property type="nucleotide sequence ID" value="NZ_BAAATM010000026.1"/>
</dbReference>
<dbReference type="Proteomes" id="UP001501095">
    <property type="component" value="Unassembled WGS sequence"/>
</dbReference>
<name>A0ABN3P6W7_9ACTN</name>
<feature type="region of interest" description="Disordered" evidence="1">
    <location>
        <begin position="25"/>
        <end position="59"/>
    </location>
</feature>
<organism evidence="2 3">
    <name type="scientific">Streptomyces levis</name>
    <dbReference type="NCBI Taxonomy" id="285566"/>
    <lineage>
        <taxon>Bacteria</taxon>
        <taxon>Bacillati</taxon>
        <taxon>Actinomycetota</taxon>
        <taxon>Actinomycetes</taxon>
        <taxon>Kitasatosporales</taxon>
        <taxon>Streptomycetaceae</taxon>
        <taxon>Streptomyces</taxon>
    </lineage>
</organism>
<keyword evidence="3" id="KW-1185">Reference proteome</keyword>
<gene>
    <name evidence="2" type="ORF">GCM10010423_68530</name>
</gene>
<reference evidence="2 3" key="1">
    <citation type="journal article" date="2019" name="Int. J. Syst. Evol. Microbiol.">
        <title>The Global Catalogue of Microorganisms (GCM) 10K type strain sequencing project: providing services to taxonomists for standard genome sequencing and annotation.</title>
        <authorList>
            <consortium name="The Broad Institute Genomics Platform"/>
            <consortium name="The Broad Institute Genome Sequencing Center for Infectious Disease"/>
            <person name="Wu L."/>
            <person name="Ma J."/>
        </authorList>
    </citation>
    <scope>NUCLEOTIDE SEQUENCE [LARGE SCALE GENOMIC DNA]</scope>
    <source>
        <strain evidence="2 3">JCM 6924</strain>
    </source>
</reference>
<accession>A0ABN3P6W7</accession>
<feature type="compositionally biased region" description="Gly residues" evidence="1">
    <location>
        <begin position="50"/>
        <end position="59"/>
    </location>
</feature>